<feature type="transmembrane region" description="Helical" evidence="1">
    <location>
        <begin position="125"/>
        <end position="141"/>
    </location>
</feature>
<reference evidence="2" key="1">
    <citation type="submission" date="2024-02" db="EMBL/GenBank/DDBJ databases">
        <authorList>
            <consortium name="Clinical and Environmental Microbiology Branch: Whole genome sequencing antimicrobial resistance pathogens in the healthcare setting"/>
        </authorList>
    </citation>
    <scope>NUCLEOTIDE SEQUENCE</scope>
    <source>
        <strain evidence="2">2021GO-0154</strain>
    </source>
</reference>
<evidence type="ECO:0000313" key="2">
    <source>
        <dbReference type="EMBL" id="EMJ5136062.1"/>
    </source>
</evidence>
<feature type="transmembrane region" description="Helical" evidence="1">
    <location>
        <begin position="34"/>
        <end position="53"/>
    </location>
</feature>
<keyword evidence="1" id="KW-0812">Transmembrane</keyword>
<feature type="transmembrane region" description="Helical" evidence="1">
    <location>
        <begin position="97"/>
        <end position="113"/>
    </location>
</feature>
<dbReference type="AlphaFoldDB" id="A0AAI9DC41"/>
<evidence type="ECO:0000256" key="1">
    <source>
        <dbReference type="SAM" id="Phobius"/>
    </source>
</evidence>
<organism evidence="2">
    <name type="scientific">Providencia stuartii</name>
    <dbReference type="NCBI Taxonomy" id="588"/>
    <lineage>
        <taxon>Bacteria</taxon>
        <taxon>Pseudomonadati</taxon>
        <taxon>Pseudomonadota</taxon>
        <taxon>Gammaproteobacteria</taxon>
        <taxon>Enterobacterales</taxon>
        <taxon>Morganellaceae</taxon>
        <taxon>Providencia</taxon>
    </lineage>
</organism>
<comment type="caution">
    <text evidence="2">The sequence shown here is derived from an EMBL/GenBank/DDBJ whole genome shotgun (WGS) entry which is preliminary data.</text>
</comment>
<keyword evidence="1" id="KW-1133">Transmembrane helix</keyword>
<proteinExistence type="predicted"/>
<feature type="transmembrane region" description="Helical" evidence="1">
    <location>
        <begin position="339"/>
        <end position="362"/>
    </location>
</feature>
<feature type="transmembrane region" description="Helical" evidence="1">
    <location>
        <begin position="176"/>
        <end position="195"/>
    </location>
</feature>
<feature type="transmembrane region" description="Helical" evidence="1">
    <location>
        <begin position="291"/>
        <end position="309"/>
    </location>
</feature>
<accession>A0AAI9DC41</accession>
<keyword evidence="1" id="KW-0472">Membrane</keyword>
<name>A0AAI9DC41_PROST</name>
<dbReference type="InterPro" id="IPR049458">
    <property type="entry name" value="EpsG-like"/>
</dbReference>
<feature type="transmembrane region" description="Helical" evidence="1">
    <location>
        <begin position="6"/>
        <end position="27"/>
    </location>
</feature>
<feature type="transmembrane region" description="Helical" evidence="1">
    <location>
        <begin position="267"/>
        <end position="284"/>
    </location>
</feature>
<feature type="transmembrane region" description="Helical" evidence="1">
    <location>
        <begin position="207"/>
        <end position="226"/>
    </location>
</feature>
<protein>
    <submittedName>
        <fullName evidence="2">EpsG family protein</fullName>
    </submittedName>
</protein>
<dbReference type="Pfam" id="PF14897">
    <property type="entry name" value="EpsG"/>
    <property type="match status" value="1"/>
</dbReference>
<gene>
    <name evidence="2" type="ORF">RG298_003844</name>
</gene>
<dbReference type="EMBL" id="ABMABF030000016">
    <property type="protein sequence ID" value="EMJ5136062.1"/>
    <property type="molecule type" value="Genomic_DNA"/>
</dbReference>
<sequence length="410" mass="48628">MKKYLLPLPLLLLINPLISLLYSLFVFIKRESDISLFFSLSLALILIYFPLMYDTSNHFYYTFYNKTINLDNFEVNIFFNSYGTLPIILGKIFNIDYYYFFYLYTAISLYFWSKIVYHAKTTNVTVYNVTFIPLLILLLSFNYRDLIDLNRTFLSYSIVFYFILCKKNKNIYNFSLFFYFSLTVHLTVGAIWMIYFISRSKLLTKKFYYLLFFTCIIFGFIMPYLMSLFQNVISLIPGELGARLYYYSYGSDFAIREQSVGPILKKSLSYVIVILFCFHIIHLLKTNNNLLLRFTLLLSCITLLFFQYVTFFERLNLALTFLYSFILISYFRQGSTSKLILVSLLLLRTIILYALVYFPIFLGNHNVVIPNSDFLIETELKPFYYPTLLLINIENGYSDENISRQSVWGK</sequence>
<feature type="transmembrane region" description="Helical" evidence="1">
    <location>
        <begin position="315"/>
        <end position="332"/>
    </location>
</feature>